<feature type="compositionally biased region" description="Basic and acidic residues" evidence="1">
    <location>
        <begin position="165"/>
        <end position="177"/>
    </location>
</feature>
<feature type="compositionally biased region" description="Basic residues" evidence="1">
    <location>
        <begin position="110"/>
        <end position="128"/>
    </location>
</feature>
<keyword evidence="2" id="KW-0012">Acyltransferase</keyword>
<name>A0A6J4SPM8_9ACTN</name>
<feature type="non-terminal residue" evidence="2">
    <location>
        <position position="393"/>
    </location>
</feature>
<feature type="compositionally biased region" description="Basic residues" evidence="1">
    <location>
        <begin position="223"/>
        <end position="246"/>
    </location>
</feature>
<sequence>AGPPAAGRGAVGARAAPSPAGDREPTGRSRDPRRPLGPAAVLQRLPRARRPSPRPRGRGRGGAALGRGRRRIAPGVGQHGRPRPARAAPGRLQGHRGGTAGRLGLPGQPGRHRRARRTRRGRVLRRAQSRLDRRRLPALKGRDLRLPPRRPRPSRVGPAPGREAGCADRHRRDLLDGRRRRAAGRAGRDRAPSWRPARRRRRARHRHDRRGRARLGGVGGPRGRGRRDRRHAGQGARLLRRLRRLRRDSVGVPGQHHAPADLLDRPSPVGGRRRRSRSGAGGVRARPRRAAPGQRGAHAAGAEEPGRRGRGGRCPHHPAARGRGGRDHARLRGGPVSRLLRPGHKAADRSARDLAAAADRDGDALPHRADARRRCAGRRACSPAGRRGRGHRL</sequence>
<feature type="non-terminal residue" evidence="2">
    <location>
        <position position="1"/>
    </location>
</feature>
<feature type="region of interest" description="Disordered" evidence="1">
    <location>
        <begin position="1"/>
        <end position="393"/>
    </location>
</feature>
<dbReference type="EMBL" id="CADCVP010000203">
    <property type="protein sequence ID" value="CAA9501213.1"/>
    <property type="molecule type" value="Genomic_DNA"/>
</dbReference>
<feature type="compositionally biased region" description="Basic residues" evidence="1">
    <location>
        <begin position="196"/>
        <end position="213"/>
    </location>
</feature>
<dbReference type="GO" id="GO:0008710">
    <property type="term" value="F:8-amino-7-oxononanoate synthase activity"/>
    <property type="evidence" value="ECO:0007669"/>
    <property type="project" value="UniProtKB-EC"/>
</dbReference>
<feature type="compositionally biased region" description="Basic and acidic residues" evidence="1">
    <location>
        <begin position="345"/>
        <end position="373"/>
    </location>
</feature>
<feature type="compositionally biased region" description="Basic residues" evidence="1">
    <location>
        <begin position="308"/>
        <end position="320"/>
    </location>
</feature>
<accession>A0A6J4SPM8</accession>
<keyword evidence="2" id="KW-0808">Transferase</keyword>
<feature type="compositionally biased region" description="Basic and acidic residues" evidence="1">
    <location>
        <begin position="21"/>
        <end position="34"/>
    </location>
</feature>
<organism evidence="2">
    <name type="scientific">uncultured Solirubrobacteraceae bacterium</name>
    <dbReference type="NCBI Taxonomy" id="1162706"/>
    <lineage>
        <taxon>Bacteria</taxon>
        <taxon>Bacillati</taxon>
        <taxon>Actinomycetota</taxon>
        <taxon>Thermoleophilia</taxon>
        <taxon>Solirubrobacterales</taxon>
        <taxon>Solirubrobacteraceae</taxon>
        <taxon>environmental samples</taxon>
    </lineage>
</organism>
<reference evidence="2" key="1">
    <citation type="submission" date="2020-02" db="EMBL/GenBank/DDBJ databases">
        <authorList>
            <person name="Meier V. D."/>
        </authorList>
    </citation>
    <scope>NUCLEOTIDE SEQUENCE</scope>
    <source>
        <strain evidence="2">AVDCRST_MAG69</strain>
    </source>
</reference>
<dbReference type="EC" id="2.3.1.47" evidence="2"/>
<gene>
    <name evidence="2" type="ORF">AVDCRST_MAG69-1895</name>
</gene>
<protein>
    <submittedName>
        <fullName evidence="2">8-amino-7-oxononanoate synthase</fullName>
        <ecNumber evidence="2">2.3.1.47</ecNumber>
    </submittedName>
</protein>
<evidence type="ECO:0000256" key="1">
    <source>
        <dbReference type="SAM" id="MobiDB-lite"/>
    </source>
</evidence>
<dbReference type="AlphaFoldDB" id="A0A6J4SPM8"/>
<proteinExistence type="predicted"/>
<evidence type="ECO:0000313" key="2">
    <source>
        <dbReference type="EMBL" id="CAA9501213.1"/>
    </source>
</evidence>
<feature type="compositionally biased region" description="Basic residues" evidence="1">
    <location>
        <begin position="46"/>
        <end position="59"/>
    </location>
</feature>
<feature type="compositionally biased region" description="Low complexity" evidence="1">
    <location>
        <begin position="290"/>
        <end position="303"/>
    </location>
</feature>
<feature type="compositionally biased region" description="Low complexity" evidence="1">
    <location>
        <begin position="1"/>
        <end position="20"/>
    </location>
</feature>
<feature type="compositionally biased region" description="Basic and acidic residues" evidence="1">
    <location>
        <begin position="129"/>
        <end position="146"/>
    </location>
</feature>